<evidence type="ECO:0000313" key="1">
    <source>
        <dbReference type="EMBL" id="EFC38885.1"/>
    </source>
</evidence>
<dbReference type="KEGG" id="ngr:NAEGRDRAFT_73357"/>
<dbReference type="RefSeq" id="XP_002671629.1">
    <property type="nucleotide sequence ID" value="XM_002671583.1"/>
</dbReference>
<proteinExistence type="predicted"/>
<name>D2VWE9_NAEGR</name>
<gene>
    <name evidence="1" type="ORF">NAEGRDRAFT_73357</name>
</gene>
<dbReference type="EMBL" id="GG738904">
    <property type="protein sequence ID" value="EFC38885.1"/>
    <property type="molecule type" value="Genomic_DNA"/>
</dbReference>
<dbReference type="Proteomes" id="UP000006671">
    <property type="component" value="Unassembled WGS sequence"/>
</dbReference>
<protein>
    <submittedName>
        <fullName evidence="1">Predicted protein</fullName>
    </submittedName>
</protein>
<dbReference type="InParanoid" id="D2VWE9"/>
<accession>D2VWE9</accession>
<organism evidence="2">
    <name type="scientific">Naegleria gruberi</name>
    <name type="common">Amoeba</name>
    <dbReference type="NCBI Taxonomy" id="5762"/>
    <lineage>
        <taxon>Eukaryota</taxon>
        <taxon>Discoba</taxon>
        <taxon>Heterolobosea</taxon>
        <taxon>Tetramitia</taxon>
        <taxon>Eutetramitia</taxon>
        <taxon>Vahlkampfiidae</taxon>
        <taxon>Naegleria</taxon>
    </lineage>
</organism>
<evidence type="ECO:0000313" key="2">
    <source>
        <dbReference type="Proteomes" id="UP000006671"/>
    </source>
</evidence>
<dbReference type="VEuPathDB" id="AmoebaDB:NAEGRDRAFT_73357"/>
<keyword evidence="2" id="KW-1185">Reference proteome</keyword>
<dbReference type="AlphaFoldDB" id="D2VWE9"/>
<dbReference type="GeneID" id="8853737"/>
<reference evidence="1 2" key="1">
    <citation type="journal article" date="2010" name="Cell">
        <title>The genome of Naegleria gruberi illuminates early eukaryotic versatility.</title>
        <authorList>
            <person name="Fritz-Laylin L.K."/>
            <person name="Prochnik S.E."/>
            <person name="Ginger M.L."/>
            <person name="Dacks J.B."/>
            <person name="Carpenter M.L."/>
            <person name="Field M.C."/>
            <person name="Kuo A."/>
            <person name="Paredez A."/>
            <person name="Chapman J."/>
            <person name="Pham J."/>
            <person name="Shu S."/>
            <person name="Neupane R."/>
            <person name="Cipriano M."/>
            <person name="Mancuso J."/>
            <person name="Tu H."/>
            <person name="Salamov A."/>
            <person name="Lindquist E."/>
            <person name="Shapiro H."/>
            <person name="Lucas S."/>
            <person name="Grigoriev I.V."/>
            <person name="Cande W.Z."/>
            <person name="Fulton C."/>
            <person name="Rokhsar D.S."/>
            <person name="Dawson S.C."/>
        </authorList>
    </citation>
    <scope>NUCLEOTIDE SEQUENCE [LARGE SCALE GENOMIC DNA]</scope>
    <source>
        <strain evidence="1 2">NEG-M</strain>
    </source>
</reference>
<sequence length="145" mass="16699">MKVKANRVSSSKKTKTITQNGKKIYQPPLNNAQQIARRHPDTFGAPSREELNSIQKGSLVKIEERFWVKVLKVSAKYLIGIIDNDLVSGQDYTLGDLILFKKNEVYEVFSQEIEQEFLEHLDEYKENGIAINFVEPTSEGRRKKQ</sequence>
<dbReference type="OMA" id="FKRENIY"/>